<dbReference type="SMART" id="SM00388">
    <property type="entry name" value="HisKA"/>
    <property type="match status" value="1"/>
</dbReference>
<feature type="domain" description="Histidine kinase" evidence="17">
    <location>
        <begin position="281"/>
        <end position="502"/>
    </location>
</feature>
<dbReference type="Gene3D" id="1.20.120.160">
    <property type="entry name" value="HPT domain"/>
    <property type="match status" value="1"/>
</dbReference>
<dbReference type="SUPFAM" id="SSF47384">
    <property type="entry name" value="Homodimeric domain of signal transducing histidine kinase"/>
    <property type="match status" value="1"/>
</dbReference>
<dbReference type="InterPro" id="IPR008207">
    <property type="entry name" value="Sig_transdc_His_kin_Hpt_dom"/>
</dbReference>
<evidence type="ECO:0000256" key="11">
    <source>
        <dbReference type="ARBA" id="ARBA00022989"/>
    </source>
</evidence>
<keyword evidence="12" id="KW-0902">Two-component regulatory system</keyword>
<dbReference type="Gene3D" id="3.30.565.10">
    <property type="entry name" value="Histidine kinase-like ATPase, C-terminal domain"/>
    <property type="match status" value="1"/>
</dbReference>
<feature type="domain" description="Response regulatory" evidence="18">
    <location>
        <begin position="520"/>
        <end position="641"/>
    </location>
</feature>
<evidence type="ECO:0000313" key="21">
    <source>
        <dbReference type="EMBL" id="MFD1263165.1"/>
    </source>
</evidence>
<evidence type="ECO:0000313" key="22">
    <source>
        <dbReference type="Proteomes" id="UP001597158"/>
    </source>
</evidence>
<feature type="modified residue" description="Phosphohistidine" evidence="14">
    <location>
        <position position="862"/>
    </location>
</feature>
<dbReference type="PROSITE" id="PS50110">
    <property type="entry name" value="RESPONSE_REGULATORY"/>
    <property type="match status" value="2"/>
</dbReference>
<evidence type="ECO:0000256" key="7">
    <source>
        <dbReference type="ARBA" id="ARBA00022692"/>
    </source>
</evidence>
<evidence type="ECO:0000259" key="19">
    <source>
        <dbReference type="PROSITE" id="PS50885"/>
    </source>
</evidence>
<dbReference type="PRINTS" id="PR00344">
    <property type="entry name" value="BCTRLSENSOR"/>
</dbReference>
<keyword evidence="22" id="KW-1185">Reference proteome</keyword>
<gene>
    <name evidence="21" type="ORF">ACFQ4M_06170</name>
</gene>
<dbReference type="SMART" id="SM00304">
    <property type="entry name" value="HAMP"/>
    <property type="match status" value="1"/>
</dbReference>
<feature type="domain" description="HPt" evidence="20">
    <location>
        <begin position="823"/>
        <end position="920"/>
    </location>
</feature>
<dbReference type="PANTHER" id="PTHR45339:SF1">
    <property type="entry name" value="HYBRID SIGNAL TRANSDUCTION HISTIDINE KINASE J"/>
    <property type="match status" value="1"/>
</dbReference>
<comment type="caution">
    <text evidence="21">The sequence shown here is derived from an EMBL/GenBank/DDBJ whole genome shotgun (WGS) entry which is preliminary data.</text>
</comment>
<dbReference type="InterPro" id="IPR003661">
    <property type="entry name" value="HisK_dim/P_dom"/>
</dbReference>
<dbReference type="SMART" id="SM00448">
    <property type="entry name" value="REC"/>
    <property type="match status" value="2"/>
</dbReference>
<dbReference type="CDD" id="cd00088">
    <property type="entry name" value="HPT"/>
    <property type="match status" value="1"/>
</dbReference>
<dbReference type="Gene3D" id="3.40.50.2300">
    <property type="match status" value="2"/>
</dbReference>
<feature type="modified residue" description="4-aspartylphosphate" evidence="15">
    <location>
        <position position="713"/>
    </location>
</feature>
<keyword evidence="10" id="KW-0067">ATP-binding</keyword>
<dbReference type="InterPro" id="IPR003594">
    <property type="entry name" value="HATPase_dom"/>
</dbReference>
<comment type="catalytic activity">
    <reaction evidence="1">
        <text>ATP + protein L-histidine = ADP + protein N-phospho-L-histidine.</text>
        <dbReference type="EC" id="2.7.13.3"/>
    </reaction>
</comment>
<keyword evidence="9" id="KW-0418">Kinase</keyword>
<dbReference type="Pfam" id="PF02518">
    <property type="entry name" value="HATPase_c"/>
    <property type="match status" value="1"/>
</dbReference>
<evidence type="ECO:0000259" key="18">
    <source>
        <dbReference type="PROSITE" id="PS50110"/>
    </source>
</evidence>
<dbReference type="InterPro" id="IPR033417">
    <property type="entry name" value="CHASE8"/>
</dbReference>
<dbReference type="SMART" id="SM00073">
    <property type="entry name" value="HPT"/>
    <property type="match status" value="1"/>
</dbReference>
<keyword evidence="8" id="KW-0547">Nucleotide-binding</keyword>
<dbReference type="Pfam" id="PF00072">
    <property type="entry name" value="Response_reg"/>
    <property type="match status" value="2"/>
</dbReference>
<evidence type="ECO:0000256" key="14">
    <source>
        <dbReference type="PROSITE-ProRule" id="PRU00110"/>
    </source>
</evidence>
<evidence type="ECO:0000256" key="9">
    <source>
        <dbReference type="ARBA" id="ARBA00022777"/>
    </source>
</evidence>
<reference evidence="22" key="1">
    <citation type="journal article" date="2019" name="Int. J. Syst. Evol. Microbiol.">
        <title>The Global Catalogue of Microorganisms (GCM) 10K type strain sequencing project: providing services to taxonomists for standard genome sequencing and annotation.</title>
        <authorList>
            <consortium name="The Broad Institute Genomics Platform"/>
            <consortium name="The Broad Institute Genome Sequencing Center for Infectious Disease"/>
            <person name="Wu L."/>
            <person name="Ma J."/>
        </authorList>
    </citation>
    <scope>NUCLEOTIDE SEQUENCE [LARGE SCALE GENOMIC DNA]</scope>
    <source>
        <strain evidence="22">CCUG 48884</strain>
    </source>
</reference>
<dbReference type="InterPro" id="IPR003660">
    <property type="entry name" value="HAMP_dom"/>
</dbReference>
<dbReference type="CDD" id="cd17546">
    <property type="entry name" value="REC_hyHK_CKI1_RcsC-like"/>
    <property type="match status" value="1"/>
</dbReference>
<dbReference type="InterPro" id="IPR005467">
    <property type="entry name" value="His_kinase_dom"/>
</dbReference>
<keyword evidence="7 16" id="KW-0812">Transmembrane</keyword>
<dbReference type="EMBL" id="JBHTMC010000010">
    <property type="protein sequence ID" value="MFD1263165.1"/>
    <property type="molecule type" value="Genomic_DNA"/>
</dbReference>
<dbReference type="Pfam" id="PF17152">
    <property type="entry name" value="CHASE8"/>
    <property type="match status" value="1"/>
</dbReference>
<evidence type="ECO:0000256" key="12">
    <source>
        <dbReference type="ARBA" id="ARBA00023012"/>
    </source>
</evidence>
<dbReference type="InterPro" id="IPR036890">
    <property type="entry name" value="HATPase_C_sf"/>
</dbReference>
<dbReference type="Pfam" id="PF00672">
    <property type="entry name" value="HAMP"/>
    <property type="match status" value="1"/>
</dbReference>
<evidence type="ECO:0000256" key="3">
    <source>
        <dbReference type="ARBA" id="ARBA00012438"/>
    </source>
</evidence>
<keyword evidence="13 16" id="KW-0472">Membrane</keyword>
<dbReference type="InterPro" id="IPR004358">
    <property type="entry name" value="Sig_transdc_His_kin-like_C"/>
</dbReference>
<dbReference type="PROSITE" id="PS50109">
    <property type="entry name" value="HIS_KIN"/>
    <property type="match status" value="1"/>
</dbReference>
<dbReference type="PROSITE" id="PS50894">
    <property type="entry name" value="HPT"/>
    <property type="match status" value="1"/>
</dbReference>
<dbReference type="Gene3D" id="6.10.340.10">
    <property type="match status" value="1"/>
</dbReference>
<dbReference type="InterPro" id="IPR011006">
    <property type="entry name" value="CheY-like_superfamily"/>
</dbReference>
<dbReference type="SUPFAM" id="SSF52172">
    <property type="entry name" value="CheY-like"/>
    <property type="match status" value="2"/>
</dbReference>
<keyword evidence="6" id="KW-0808">Transferase</keyword>
<proteinExistence type="predicted"/>
<evidence type="ECO:0000256" key="5">
    <source>
        <dbReference type="ARBA" id="ARBA00022553"/>
    </source>
</evidence>
<evidence type="ECO:0000256" key="2">
    <source>
        <dbReference type="ARBA" id="ARBA00004651"/>
    </source>
</evidence>
<accession>A0ABW3WD59</accession>
<name>A0ABW3WD59_9RHOO</name>
<sequence>MNLQSPSPDHEQRMTLGEKLRRVSQRALGAAVALLAVLITLGGLVISALALESNTRVMARVLADNAAASLMFLDNASAGRILTALEHLPDVRGAAIFDVDGAEFARFGEFTAQGRKAYSLAAEQARFDLGTLRMTQPIIENGNVLGVLDLDLDLRPLYIQVFAHGSIAALAAALALLLATRTLRRLNHAVLQPLSSLSSLMDKVAHDEDYSARAAPSSVIELDSLAAGFNRMLGQIAERDARLAAHREQLEDEVASRTEELRRAKEAAEAASQAKSDFLATMSHEIRTPMNGVLGMTELLLDSGLNQEQRHFAEAVEHSGRHLLGIINDILDFSKIEAGHLELEAVEFELGDLLEGTLAMFAQPAEKKGLELVADLPAEVRRSLRGDPFRLRQVIGNLISNAVKFTARGEVVVRARLLDESEHDCHLRISVEDTGIGIPVDAQQRIFDQFSQLDGSTTRQFGGTGLGLAICRRLLGLMHGEISLDSAPHEGARFHVDLVLPKGLSSPASLRSNVELAGIRALVVDDNATNREILLRQLRAWGMQVDCAADGDAALELLARTAAAGEQVDIAVLDMHMPRMDGLRLATEIRNTPALAAIRLVVLTSSYSSASVRERERAGILRCVHKPIRQAELHEVLSSALRAPGQQAATRAQADAAAASLTGRVLLAEDNPVNRHVGQAMLERLGLSVCFAENGEEALRLASREDFDLILMDCHMPVMDGYEASAAIRAQHRQPRVPIVALTANVMEGNRERCIAAGMDDFLAKPYAQEQLRAMLKRWLAAPSAGTLPTAPPVAAPSAPESAQAVIDPAFIEQFRALDPNGGMTLVQRILGVFLESSDPLLAALEQAVEAGDGAGLRQAAHSLKSSSGNIGARSLAALFKEFEMMGKNGRAEEAHARLDELRHEYARTLDGIRRLQQTLGH</sequence>
<dbReference type="SMART" id="SM00387">
    <property type="entry name" value="HATPase_c"/>
    <property type="match status" value="1"/>
</dbReference>
<evidence type="ECO:0000256" key="15">
    <source>
        <dbReference type="PROSITE-ProRule" id="PRU00169"/>
    </source>
</evidence>
<evidence type="ECO:0000256" key="8">
    <source>
        <dbReference type="ARBA" id="ARBA00022741"/>
    </source>
</evidence>
<keyword evidence="5 15" id="KW-0597">Phosphoprotein</keyword>
<dbReference type="EC" id="2.7.13.3" evidence="3"/>
<keyword evidence="11 16" id="KW-1133">Transmembrane helix</keyword>
<protein>
    <recommendedName>
        <fullName evidence="3">histidine kinase</fullName>
        <ecNumber evidence="3">2.7.13.3</ecNumber>
    </recommendedName>
</protein>
<comment type="subcellular location">
    <subcellularLocation>
        <location evidence="2">Cell membrane</location>
        <topology evidence="2">Multi-pass membrane protein</topology>
    </subcellularLocation>
</comment>
<dbReference type="Proteomes" id="UP001597158">
    <property type="component" value="Unassembled WGS sequence"/>
</dbReference>
<dbReference type="InterPro" id="IPR036641">
    <property type="entry name" value="HPT_dom_sf"/>
</dbReference>
<dbReference type="CDD" id="cd00156">
    <property type="entry name" value="REC"/>
    <property type="match status" value="1"/>
</dbReference>
<dbReference type="InterPro" id="IPR001789">
    <property type="entry name" value="Sig_transdc_resp-reg_receiver"/>
</dbReference>
<dbReference type="Pfam" id="PF00512">
    <property type="entry name" value="HisKA"/>
    <property type="match status" value="1"/>
</dbReference>
<evidence type="ECO:0000256" key="6">
    <source>
        <dbReference type="ARBA" id="ARBA00022679"/>
    </source>
</evidence>
<evidence type="ECO:0000256" key="10">
    <source>
        <dbReference type="ARBA" id="ARBA00022840"/>
    </source>
</evidence>
<evidence type="ECO:0000256" key="13">
    <source>
        <dbReference type="ARBA" id="ARBA00023136"/>
    </source>
</evidence>
<organism evidence="21 22">
    <name type="scientific">Thauera mechernichensis</name>
    <dbReference type="NCBI Taxonomy" id="82788"/>
    <lineage>
        <taxon>Bacteria</taxon>
        <taxon>Pseudomonadati</taxon>
        <taxon>Pseudomonadota</taxon>
        <taxon>Betaproteobacteria</taxon>
        <taxon>Rhodocyclales</taxon>
        <taxon>Zoogloeaceae</taxon>
        <taxon>Thauera</taxon>
    </lineage>
</organism>
<dbReference type="SUPFAM" id="SSF55874">
    <property type="entry name" value="ATPase domain of HSP90 chaperone/DNA topoisomerase II/histidine kinase"/>
    <property type="match status" value="1"/>
</dbReference>
<dbReference type="RefSeq" id="WP_277833724.1">
    <property type="nucleotide sequence ID" value="NZ_JARQZE010000009.1"/>
</dbReference>
<feature type="modified residue" description="4-aspartylphosphate" evidence="15">
    <location>
        <position position="574"/>
    </location>
</feature>
<dbReference type="PROSITE" id="PS50885">
    <property type="entry name" value="HAMP"/>
    <property type="match status" value="1"/>
</dbReference>
<evidence type="ECO:0000256" key="4">
    <source>
        <dbReference type="ARBA" id="ARBA00022475"/>
    </source>
</evidence>
<dbReference type="InterPro" id="IPR036097">
    <property type="entry name" value="HisK_dim/P_sf"/>
</dbReference>
<feature type="domain" description="Response regulatory" evidence="18">
    <location>
        <begin position="664"/>
        <end position="780"/>
    </location>
</feature>
<dbReference type="Pfam" id="PF01627">
    <property type="entry name" value="Hpt"/>
    <property type="match status" value="1"/>
</dbReference>
<evidence type="ECO:0000259" key="17">
    <source>
        <dbReference type="PROSITE" id="PS50109"/>
    </source>
</evidence>
<dbReference type="Gene3D" id="1.10.287.130">
    <property type="match status" value="1"/>
</dbReference>
<feature type="transmembrane region" description="Helical" evidence="16">
    <location>
        <begin position="27"/>
        <end position="51"/>
    </location>
</feature>
<evidence type="ECO:0000259" key="20">
    <source>
        <dbReference type="PROSITE" id="PS50894"/>
    </source>
</evidence>
<dbReference type="CDD" id="cd16922">
    <property type="entry name" value="HATPase_EvgS-ArcB-TorS-like"/>
    <property type="match status" value="1"/>
</dbReference>
<dbReference type="CDD" id="cd00082">
    <property type="entry name" value="HisKA"/>
    <property type="match status" value="1"/>
</dbReference>
<evidence type="ECO:0000256" key="1">
    <source>
        <dbReference type="ARBA" id="ARBA00000085"/>
    </source>
</evidence>
<keyword evidence="4" id="KW-1003">Cell membrane</keyword>
<evidence type="ECO:0000256" key="16">
    <source>
        <dbReference type="SAM" id="Phobius"/>
    </source>
</evidence>
<dbReference type="SUPFAM" id="SSF47226">
    <property type="entry name" value="Histidine-containing phosphotransfer domain, HPT domain"/>
    <property type="match status" value="1"/>
</dbReference>
<feature type="domain" description="HAMP" evidence="19">
    <location>
        <begin position="188"/>
        <end position="241"/>
    </location>
</feature>
<feature type="transmembrane region" description="Helical" evidence="16">
    <location>
        <begin position="157"/>
        <end position="179"/>
    </location>
</feature>
<dbReference type="PANTHER" id="PTHR45339">
    <property type="entry name" value="HYBRID SIGNAL TRANSDUCTION HISTIDINE KINASE J"/>
    <property type="match status" value="1"/>
</dbReference>